<dbReference type="InterPro" id="IPR059182">
    <property type="entry name" value="Khc_C"/>
</dbReference>
<dbReference type="PROSITE" id="PS00411">
    <property type="entry name" value="KINESIN_MOTOR_1"/>
    <property type="match status" value="1"/>
</dbReference>
<feature type="domain" description="Kinesin motor" evidence="14">
    <location>
        <begin position="6"/>
        <end position="329"/>
    </location>
</feature>
<dbReference type="InterPro" id="IPR001752">
    <property type="entry name" value="Kinesin_motor_dom"/>
</dbReference>
<keyword evidence="8" id="KW-0206">Cytoskeleton</keyword>
<evidence type="ECO:0000256" key="6">
    <source>
        <dbReference type="ARBA" id="ARBA00023054"/>
    </source>
</evidence>
<organism evidence="15 16">
    <name type="scientific">Dactylonectria macrodidyma</name>
    <dbReference type="NCBI Taxonomy" id="307937"/>
    <lineage>
        <taxon>Eukaryota</taxon>
        <taxon>Fungi</taxon>
        <taxon>Dikarya</taxon>
        <taxon>Ascomycota</taxon>
        <taxon>Pezizomycotina</taxon>
        <taxon>Sordariomycetes</taxon>
        <taxon>Hypocreomycetidae</taxon>
        <taxon>Hypocreales</taxon>
        <taxon>Nectriaceae</taxon>
        <taxon>Dactylonectria</taxon>
    </lineage>
</organism>
<dbReference type="GO" id="GO:0003777">
    <property type="term" value="F:microtubule motor activity"/>
    <property type="evidence" value="ECO:0007669"/>
    <property type="project" value="InterPro"/>
</dbReference>
<dbReference type="SMART" id="SM00129">
    <property type="entry name" value="KISc"/>
    <property type="match status" value="1"/>
</dbReference>
<evidence type="ECO:0000313" key="16">
    <source>
        <dbReference type="Proteomes" id="UP000738349"/>
    </source>
</evidence>
<dbReference type="PROSITE" id="PS50067">
    <property type="entry name" value="KINESIN_MOTOR_2"/>
    <property type="match status" value="1"/>
</dbReference>
<reference evidence="15" key="1">
    <citation type="journal article" date="2021" name="Nat. Commun.">
        <title>Genetic determinants of endophytism in the Arabidopsis root mycobiome.</title>
        <authorList>
            <person name="Mesny F."/>
            <person name="Miyauchi S."/>
            <person name="Thiergart T."/>
            <person name="Pickel B."/>
            <person name="Atanasova L."/>
            <person name="Karlsson M."/>
            <person name="Huettel B."/>
            <person name="Barry K.W."/>
            <person name="Haridas S."/>
            <person name="Chen C."/>
            <person name="Bauer D."/>
            <person name="Andreopoulos W."/>
            <person name="Pangilinan J."/>
            <person name="LaButti K."/>
            <person name="Riley R."/>
            <person name="Lipzen A."/>
            <person name="Clum A."/>
            <person name="Drula E."/>
            <person name="Henrissat B."/>
            <person name="Kohler A."/>
            <person name="Grigoriev I.V."/>
            <person name="Martin F.M."/>
            <person name="Hacquard S."/>
        </authorList>
    </citation>
    <scope>NUCLEOTIDE SEQUENCE</scope>
    <source>
        <strain evidence="15">MPI-CAGE-AT-0147</strain>
    </source>
</reference>
<dbReference type="PANTHER" id="PTHR47968:SF75">
    <property type="entry name" value="CENTROMERE-ASSOCIATED PROTEIN E"/>
    <property type="match status" value="1"/>
</dbReference>
<evidence type="ECO:0000256" key="5">
    <source>
        <dbReference type="ARBA" id="ARBA00022840"/>
    </source>
</evidence>
<keyword evidence="3 11" id="KW-0493">Microtubule</keyword>
<dbReference type="InterPro" id="IPR027640">
    <property type="entry name" value="Kinesin-like_fam"/>
</dbReference>
<feature type="coiled-coil region" evidence="12">
    <location>
        <begin position="633"/>
        <end position="716"/>
    </location>
</feature>
<evidence type="ECO:0000256" key="8">
    <source>
        <dbReference type="ARBA" id="ARBA00023212"/>
    </source>
</evidence>
<evidence type="ECO:0000259" key="14">
    <source>
        <dbReference type="PROSITE" id="PS50067"/>
    </source>
</evidence>
<keyword evidence="2" id="KW-0963">Cytoplasm</keyword>
<keyword evidence="7 10" id="KW-0505">Motor protein</keyword>
<evidence type="ECO:0000256" key="13">
    <source>
        <dbReference type="SAM" id="MobiDB-lite"/>
    </source>
</evidence>
<dbReference type="AlphaFoldDB" id="A0A9P9FFK9"/>
<evidence type="ECO:0000256" key="10">
    <source>
        <dbReference type="PROSITE-ProRule" id="PRU00283"/>
    </source>
</evidence>
<dbReference type="SUPFAM" id="SSF52540">
    <property type="entry name" value="P-loop containing nucleoside triphosphate hydrolases"/>
    <property type="match status" value="1"/>
</dbReference>
<dbReference type="GO" id="GO:0007018">
    <property type="term" value="P:microtubule-based movement"/>
    <property type="evidence" value="ECO:0007669"/>
    <property type="project" value="InterPro"/>
</dbReference>
<keyword evidence="16" id="KW-1185">Reference proteome</keyword>
<keyword evidence="5 10" id="KW-0067">ATP-binding</keyword>
<evidence type="ECO:0000313" key="15">
    <source>
        <dbReference type="EMBL" id="KAH7160774.1"/>
    </source>
</evidence>
<dbReference type="GO" id="GO:0005874">
    <property type="term" value="C:microtubule"/>
    <property type="evidence" value="ECO:0007669"/>
    <property type="project" value="UniProtKB-KW"/>
</dbReference>
<evidence type="ECO:0000256" key="2">
    <source>
        <dbReference type="ARBA" id="ARBA00022490"/>
    </source>
</evidence>
<dbReference type="Proteomes" id="UP000738349">
    <property type="component" value="Unassembled WGS sequence"/>
</dbReference>
<dbReference type="EMBL" id="JAGMUV010000004">
    <property type="protein sequence ID" value="KAH7160774.1"/>
    <property type="molecule type" value="Genomic_DNA"/>
</dbReference>
<dbReference type="InterPro" id="IPR019821">
    <property type="entry name" value="Kinesin_motor_CS"/>
</dbReference>
<dbReference type="PRINTS" id="PR00380">
    <property type="entry name" value="KINESINHEAVY"/>
</dbReference>
<dbReference type="InterPro" id="IPR036961">
    <property type="entry name" value="Kinesin_motor_dom_sf"/>
</dbReference>
<protein>
    <recommendedName>
        <fullName evidence="11">Kinesin-like protein</fullName>
    </recommendedName>
</protein>
<comment type="function">
    <text evidence="9">Kinesin is a microtubule-associated force-producing protein that may play a role in organelle transport. Its motor activity is directed toward the microtubule's plus end.</text>
</comment>
<keyword evidence="4 10" id="KW-0547">Nucleotide-binding</keyword>
<dbReference type="PANTHER" id="PTHR47968">
    <property type="entry name" value="CENTROMERE PROTEIN E"/>
    <property type="match status" value="1"/>
</dbReference>
<dbReference type="GO" id="GO:0005524">
    <property type="term" value="F:ATP binding"/>
    <property type="evidence" value="ECO:0007669"/>
    <property type="project" value="UniProtKB-UniRule"/>
</dbReference>
<feature type="compositionally biased region" description="Polar residues" evidence="13">
    <location>
        <begin position="406"/>
        <end position="428"/>
    </location>
</feature>
<evidence type="ECO:0000256" key="7">
    <source>
        <dbReference type="ARBA" id="ARBA00023175"/>
    </source>
</evidence>
<dbReference type="OrthoDB" id="3176171at2759"/>
<comment type="similarity">
    <text evidence="10 11">Belongs to the TRAFAC class myosin-kinesin ATPase superfamily. Kinesin family.</text>
</comment>
<evidence type="ECO:0000256" key="1">
    <source>
        <dbReference type="ARBA" id="ARBA00004245"/>
    </source>
</evidence>
<dbReference type="Pfam" id="PF00225">
    <property type="entry name" value="Kinesin"/>
    <property type="match status" value="1"/>
</dbReference>
<accession>A0A9P9FFK9</accession>
<evidence type="ECO:0000256" key="12">
    <source>
        <dbReference type="SAM" id="Coils"/>
    </source>
</evidence>
<sequence>MSAPNSIKVVARFRPQNKVELESGGKPIVTFDGDDTCTVDSRDAQGSFTFDRVFDMTCKQQDIFDFSIRSTVDDILNGYNGTVFAYGQTGAGKSYTMMGTNIDDDEGRGVIPRIVEQIFASIMSSPGTIEYTVRVSYMEIYMERIRDLLAPQNDNLPVHEEKNRGVYVKGLLEIYVSSVQEVYEVMKRGGNARAVAATNMNQESSRSHSIFVITITQKNVETGSAKSGQLFLVDLAGSEKVGKTGASGQTLEEAKKINKSLSALGMVINALTDGKSSHIPYRDSKLTRILQESLGGNSRTTLIVNCSPSSYNDSETLGTLRFGTRAKSIKNKAKVNAELSPAELKALLKKAQGQVTNFESYISNLEGEIQMWRAGESVPRERWAAPRAADGIAGAKVDARAPRPSTPSRLTAESRSETPAISERSGTPSIPLDKDERDEFLRRENELQDQISEKETQAAAAEKHLRETKEELAYLKEHDSKVGKENEKLTTEVNEFKMQLERLTFESKEAQITMDALKEANAELTTELDDVKQQLLDVKMSAKETGAALDEKEKKKAEKMAKMMAGFDLGGDVFSENERYIAEAIEKVDALHDQSAIGDNIAPDEFKALRSRLVETQGIVRQAELSMYGTSSNDLDSRRRLELETRLEALQQEYEDSLSRNLGPGDVEEVKARLENAYSNRQSAQIQLVDDLKEDAAQKAAENSRMKTLIDDLQQRVKAGAAAPMANGKTIQQQIAEFDVMKKSLMRDLQNRCERVVELEISLDETREQYNNVLRSSNNRAQQKKMAFLERNLEQLTQVQRQLVEQNSALKKEVAIAERKLIARNERIQSLESLLQDSQEKMAAANHKFEVQLAAVKERLELAKAGSTRGLNSPGGFSFASAGSRIAKPLRGGGGANDGAPPTIPTIQNLHQSEGNSNKRASWFFNKS</sequence>
<evidence type="ECO:0000256" key="9">
    <source>
        <dbReference type="ARBA" id="ARBA00056728"/>
    </source>
</evidence>
<feature type="coiled-coil region" evidence="12">
    <location>
        <begin position="756"/>
        <end position="848"/>
    </location>
</feature>
<dbReference type="CDD" id="cd01369">
    <property type="entry name" value="KISc_KHC_KIF5"/>
    <property type="match status" value="1"/>
</dbReference>
<feature type="region of interest" description="Disordered" evidence="13">
    <location>
        <begin position="888"/>
        <end position="928"/>
    </location>
</feature>
<comment type="subcellular location">
    <subcellularLocation>
        <location evidence="1">Cytoplasm</location>
        <location evidence="1">Cytoskeleton</location>
    </subcellularLocation>
</comment>
<evidence type="ECO:0000256" key="4">
    <source>
        <dbReference type="ARBA" id="ARBA00022741"/>
    </source>
</evidence>
<feature type="compositionally biased region" description="Polar residues" evidence="13">
    <location>
        <begin position="905"/>
        <end position="928"/>
    </location>
</feature>
<dbReference type="CDD" id="cd23649">
    <property type="entry name" value="Khc_CBD_cc"/>
    <property type="match status" value="1"/>
</dbReference>
<feature type="region of interest" description="Disordered" evidence="13">
    <location>
        <begin position="392"/>
        <end position="435"/>
    </location>
</feature>
<feature type="coiled-coil region" evidence="12">
    <location>
        <begin position="437"/>
        <end position="534"/>
    </location>
</feature>
<proteinExistence type="inferred from homology"/>
<comment type="caution">
    <text evidence="15">The sequence shown here is derived from an EMBL/GenBank/DDBJ whole genome shotgun (WGS) entry which is preliminary data.</text>
</comment>
<dbReference type="InterPro" id="IPR027417">
    <property type="entry name" value="P-loop_NTPase"/>
</dbReference>
<dbReference type="GO" id="GO:0008017">
    <property type="term" value="F:microtubule binding"/>
    <property type="evidence" value="ECO:0007669"/>
    <property type="project" value="InterPro"/>
</dbReference>
<evidence type="ECO:0000256" key="3">
    <source>
        <dbReference type="ARBA" id="ARBA00022701"/>
    </source>
</evidence>
<dbReference type="FunFam" id="3.40.850.10:FF:000031">
    <property type="entry name" value="Kinesin-like protein"/>
    <property type="match status" value="1"/>
</dbReference>
<gene>
    <name evidence="15" type="ORF">EDB81DRAFT_713642</name>
</gene>
<feature type="binding site" evidence="10">
    <location>
        <begin position="87"/>
        <end position="94"/>
    </location>
    <ligand>
        <name>ATP</name>
        <dbReference type="ChEBI" id="CHEBI:30616"/>
    </ligand>
</feature>
<keyword evidence="6 12" id="KW-0175">Coiled coil</keyword>
<name>A0A9P9FFK9_9HYPO</name>
<evidence type="ECO:0000256" key="11">
    <source>
        <dbReference type="RuleBase" id="RU000394"/>
    </source>
</evidence>
<dbReference type="Gene3D" id="3.40.850.10">
    <property type="entry name" value="Kinesin motor domain"/>
    <property type="match status" value="1"/>
</dbReference>